<dbReference type="EMBL" id="KZ451888">
    <property type="protein sequence ID" value="PKA65910.1"/>
    <property type="molecule type" value="Genomic_DNA"/>
</dbReference>
<organism evidence="2 3">
    <name type="scientific">Apostasia shenzhenica</name>
    <dbReference type="NCBI Taxonomy" id="1088818"/>
    <lineage>
        <taxon>Eukaryota</taxon>
        <taxon>Viridiplantae</taxon>
        <taxon>Streptophyta</taxon>
        <taxon>Embryophyta</taxon>
        <taxon>Tracheophyta</taxon>
        <taxon>Spermatophyta</taxon>
        <taxon>Magnoliopsida</taxon>
        <taxon>Liliopsida</taxon>
        <taxon>Asparagales</taxon>
        <taxon>Orchidaceae</taxon>
        <taxon>Apostasioideae</taxon>
        <taxon>Apostasia</taxon>
    </lineage>
</organism>
<dbReference type="OrthoDB" id="1933679at2759"/>
<dbReference type="PANTHER" id="PTHR48258:SF8">
    <property type="entry name" value="DUF4216 DOMAIN-CONTAINING PROTEIN"/>
    <property type="match status" value="1"/>
</dbReference>
<sequence length="363" mass="42561">MNHAFRKKKAFNGQTEFDKAPRPLNGKELVQLIGSIGDEPPKTHCWKRRSILFELDYWDFLYIRHNLDVMHIEKNVCENIIGTLLNIFGKSKDGLNARLDMIDMRIREQLAPKIRGERTYLPHACYSLTKTEKKQFCKSLYELKVPEGYSSNIRSRVNIKELKLTNLKTHDLHVLMQQLLPVAIRGSLDIKLRSAITRLCFFFNYLCGRIVDPCKLDELQSNYVVTLCELEIFFPSSFFDIMIHLTIHLVREVKLCGPVFMWWMYPFERYMKILKGYVRNRYRLEACMVENYVAEEAVGFCTEYLHDVDPIGIPINRNASEKYGRGISTGKPEYVDMKLLSQAHLYVLRNTAIVDPYIEEHMK</sequence>
<name>A0A2I0BDP1_9ASPA</name>
<dbReference type="Proteomes" id="UP000236161">
    <property type="component" value="Unassembled WGS sequence"/>
</dbReference>
<dbReference type="InterPro" id="IPR025452">
    <property type="entry name" value="DUF4218"/>
</dbReference>
<dbReference type="PANTHER" id="PTHR48258">
    <property type="entry name" value="DUF4218 DOMAIN-CONTAINING PROTEIN-RELATED"/>
    <property type="match status" value="1"/>
</dbReference>
<protein>
    <recommendedName>
        <fullName evidence="1">DUF4218 domain-containing protein</fullName>
    </recommendedName>
</protein>
<keyword evidence="3" id="KW-1185">Reference proteome</keyword>
<dbReference type="AlphaFoldDB" id="A0A2I0BDP1"/>
<evidence type="ECO:0000259" key="1">
    <source>
        <dbReference type="Pfam" id="PF13960"/>
    </source>
</evidence>
<evidence type="ECO:0000313" key="3">
    <source>
        <dbReference type="Proteomes" id="UP000236161"/>
    </source>
</evidence>
<proteinExistence type="predicted"/>
<reference evidence="2 3" key="1">
    <citation type="journal article" date="2017" name="Nature">
        <title>The Apostasia genome and the evolution of orchids.</title>
        <authorList>
            <person name="Zhang G.Q."/>
            <person name="Liu K.W."/>
            <person name="Li Z."/>
            <person name="Lohaus R."/>
            <person name="Hsiao Y.Y."/>
            <person name="Niu S.C."/>
            <person name="Wang J.Y."/>
            <person name="Lin Y.C."/>
            <person name="Xu Q."/>
            <person name="Chen L.J."/>
            <person name="Yoshida K."/>
            <person name="Fujiwara S."/>
            <person name="Wang Z.W."/>
            <person name="Zhang Y.Q."/>
            <person name="Mitsuda N."/>
            <person name="Wang M."/>
            <person name="Liu G.H."/>
            <person name="Pecoraro L."/>
            <person name="Huang H.X."/>
            <person name="Xiao X.J."/>
            <person name="Lin M."/>
            <person name="Wu X.Y."/>
            <person name="Wu W.L."/>
            <person name="Chen Y.Y."/>
            <person name="Chang S.B."/>
            <person name="Sakamoto S."/>
            <person name="Ohme-Takagi M."/>
            <person name="Yagi M."/>
            <person name="Zeng S.J."/>
            <person name="Shen C.Y."/>
            <person name="Yeh C.M."/>
            <person name="Luo Y.B."/>
            <person name="Tsai W.C."/>
            <person name="Van de Peer Y."/>
            <person name="Liu Z.J."/>
        </authorList>
    </citation>
    <scope>NUCLEOTIDE SEQUENCE [LARGE SCALE GENOMIC DNA]</scope>
    <source>
        <strain evidence="3">cv. Shenzhen</strain>
        <tissue evidence="2">Stem</tissue>
    </source>
</reference>
<gene>
    <name evidence="2" type="ORF">AXF42_Ash010319</name>
</gene>
<evidence type="ECO:0000313" key="2">
    <source>
        <dbReference type="EMBL" id="PKA65910.1"/>
    </source>
</evidence>
<feature type="domain" description="DUF4218" evidence="1">
    <location>
        <begin position="207"/>
        <end position="310"/>
    </location>
</feature>
<dbReference type="Pfam" id="PF13960">
    <property type="entry name" value="DUF4218"/>
    <property type="match status" value="1"/>
</dbReference>
<accession>A0A2I0BDP1</accession>